<dbReference type="Proteomes" id="UP000198427">
    <property type="component" value="Unassembled WGS sequence"/>
</dbReference>
<dbReference type="AlphaFoldDB" id="A0AA94S1U6"/>
<sequence>MEEQVTDISKVLHGITEEMRLLRETVNQQYAEIIKLNRNINALNLQIRKKDMELTNHGNAWPSMKTLIRTSNNSSTPQTRSV</sequence>
<dbReference type="EMBL" id="FZNZ01000077">
    <property type="protein sequence ID" value="SNS21398.1"/>
    <property type="molecule type" value="Genomic_DNA"/>
</dbReference>
<feature type="coiled-coil region" evidence="1">
    <location>
        <begin position="26"/>
        <end position="53"/>
    </location>
</feature>
<accession>A0AA94S1U6</accession>
<dbReference type="RefSeq" id="WP_240616191.1">
    <property type="nucleotide sequence ID" value="NZ_CP023863.1"/>
</dbReference>
<protein>
    <submittedName>
        <fullName evidence="2">Uncharacterized protein</fullName>
    </submittedName>
</protein>
<organism evidence="2 3">
    <name type="scientific">Prevotella jejuni</name>
    <dbReference type="NCBI Taxonomy" id="1177574"/>
    <lineage>
        <taxon>Bacteria</taxon>
        <taxon>Pseudomonadati</taxon>
        <taxon>Bacteroidota</taxon>
        <taxon>Bacteroidia</taxon>
        <taxon>Bacteroidales</taxon>
        <taxon>Prevotellaceae</taxon>
        <taxon>Prevotella</taxon>
    </lineage>
</organism>
<evidence type="ECO:0000313" key="2">
    <source>
        <dbReference type="EMBL" id="SNS21398.1"/>
    </source>
</evidence>
<gene>
    <name evidence="2" type="ORF">SAMN06265364_1775</name>
</gene>
<evidence type="ECO:0000256" key="1">
    <source>
        <dbReference type="SAM" id="Coils"/>
    </source>
</evidence>
<reference evidence="2 3" key="1">
    <citation type="submission" date="2017-06" db="EMBL/GenBank/DDBJ databases">
        <authorList>
            <person name="Varghese N."/>
            <person name="Submissions S."/>
        </authorList>
    </citation>
    <scope>NUCLEOTIDE SEQUENCE [LARGE SCALE GENOMIC DNA]</scope>
    <source>
        <strain evidence="2 3">DSM 26989</strain>
    </source>
</reference>
<comment type="caution">
    <text evidence="2">The sequence shown here is derived from an EMBL/GenBank/DDBJ whole genome shotgun (WGS) entry which is preliminary data.</text>
</comment>
<proteinExistence type="predicted"/>
<keyword evidence="1" id="KW-0175">Coiled coil</keyword>
<keyword evidence="3" id="KW-1185">Reference proteome</keyword>
<evidence type="ECO:0000313" key="3">
    <source>
        <dbReference type="Proteomes" id="UP000198427"/>
    </source>
</evidence>
<dbReference type="GeneID" id="94029111"/>
<name>A0AA94S1U6_9BACT</name>